<proteinExistence type="predicted"/>
<organism evidence="3 4">
    <name type="scientific">Chryseobacterium culicis</name>
    <dbReference type="NCBI Taxonomy" id="680127"/>
    <lineage>
        <taxon>Bacteria</taxon>
        <taxon>Pseudomonadati</taxon>
        <taxon>Bacteroidota</taxon>
        <taxon>Flavobacteriia</taxon>
        <taxon>Flavobacteriales</taxon>
        <taxon>Weeksellaceae</taxon>
        <taxon>Chryseobacterium group</taxon>
        <taxon>Chryseobacterium</taxon>
    </lineage>
</organism>
<protein>
    <submittedName>
        <fullName evidence="3">ATP-GRASP peptide maturase, grasp-with-spasm system</fullName>
    </submittedName>
</protein>
<dbReference type="Pfam" id="PF21068">
    <property type="entry name" value="ATPgraspMvdD"/>
    <property type="match status" value="1"/>
</dbReference>
<evidence type="ECO:0000313" key="3">
    <source>
        <dbReference type="EMBL" id="SEH33041.1"/>
    </source>
</evidence>
<evidence type="ECO:0000256" key="1">
    <source>
        <dbReference type="PROSITE-ProRule" id="PRU00409"/>
    </source>
</evidence>
<dbReference type="EMBL" id="FNWQ01000002">
    <property type="protein sequence ID" value="SEH33041.1"/>
    <property type="molecule type" value="Genomic_DNA"/>
</dbReference>
<dbReference type="GO" id="GO:0005737">
    <property type="term" value="C:cytoplasm"/>
    <property type="evidence" value="ECO:0007669"/>
    <property type="project" value="TreeGrafter"/>
</dbReference>
<dbReference type="InterPro" id="IPR026455">
    <property type="entry name" value="GRASP_w_spasm"/>
</dbReference>
<keyword evidence="1" id="KW-0067">ATP-binding</keyword>
<dbReference type="InterPro" id="IPR048936">
    <property type="entry name" value="MvdD-like_ATPgrasp"/>
</dbReference>
<sequence length="321" mass="37784">MILILSTPKDDDTNWVMEHLSILGEKYIRINDLDLFTGKTKMYVELQPQPKLIVENSFFGKVDMSEIKCVWFRKFGFFNRYKENIKTEKNIELLNYLESEYISTLNIFFEFLKDKKWLNHYQKLESMTKIGTLMAAHETGIKIPKTYITNNSDDLNYNQPYITKSINEGSVIGIDDKAFFFFTTQLSEKKIKSYKNFFPSLFQEMINKEYELRIFHLNGKNYSMAIFSQNDSQTKTDYRQVNYESPNRYVSYNLPDSVDKKITALMQKIGLNTGSVDMIKADDGEYYFLEVNPSGQFRMTSLPCNYNLHYEVAHCLKTMNT</sequence>
<name>A0A1H6HB75_CHRCI</name>
<dbReference type="PANTHER" id="PTHR21621:SF0">
    <property type="entry name" value="BETA-CITRYLGLUTAMATE SYNTHASE B-RELATED"/>
    <property type="match status" value="1"/>
</dbReference>
<evidence type="ECO:0000313" key="4">
    <source>
        <dbReference type="Proteomes" id="UP000198561"/>
    </source>
</evidence>
<dbReference type="InterPro" id="IPR011761">
    <property type="entry name" value="ATP-grasp"/>
</dbReference>
<dbReference type="STRING" id="680127.SAMN05421593_2095"/>
<dbReference type="GO" id="GO:0046872">
    <property type="term" value="F:metal ion binding"/>
    <property type="evidence" value="ECO:0007669"/>
    <property type="project" value="InterPro"/>
</dbReference>
<keyword evidence="1" id="KW-0547">Nucleotide-binding</keyword>
<dbReference type="AlphaFoldDB" id="A0A1H6HB75"/>
<accession>A0A1H6HB75</accession>
<feature type="domain" description="ATP-grasp" evidence="2">
    <location>
        <begin position="133"/>
        <end position="321"/>
    </location>
</feature>
<dbReference type="GO" id="GO:0009432">
    <property type="term" value="P:SOS response"/>
    <property type="evidence" value="ECO:0007669"/>
    <property type="project" value="TreeGrafter"/>
</dbReference>
<dbReference type="GO" id="GO:0018169">
    <property type="term" value="F:ribosomal S6-glutamic acid ligase activity"/>
    <property type="evidence" value="ECO:0007669"/>
    <property type="project" value="TreeGrafter"/>
</dbReference>
<gene>
    <name evidence="3" type="ORF">SAMN05421593_2095</name>
</gene>
<dbReference type="PROSITE" id="PS50975">
    <property type="entry name" value="ATP_GRASP"/>
    <property type="match status" value="1"/>
</dbReference>
<reference evidence="3 4" key="1">
    <citation type="submission" date="2016-10" db="EMBL/GenBank/DDBJ databases">
        <authorList>
            <person name="de Groot N.N."/>
        </authorList>
    </citation>
    <scope>NUCLEOTIDE SEQUENCE [LARGE SCALE GENOMIC DNA]</scope>
    <source>
        <strain evidence="3 4">DSM 23031</strain>
    </source>
</reference>
<dbReference type="RefSeq" id="WP_089692193.1">
    <property type="nucleotide sequence ID" value="NZ_FNWQ01000002.1"/>
</dbReference>
<dbReference type="PANTHER" id="PTHR21621">
    <property type="entry name" value="RIBOSOMAL PROTEIN S6 MODIFICATION PROTEIN"/>
    <property type="match status" value="1"/>
</dbReference>
<dbReference type="Proteomes" id="UP000198561">
    <property type="component" value="Unassembled WGS sequence"/>
</dbReference>
<dbReference type="SUPFAM" id="SSF56059">
    <property type="entry name" value="Glutathione synthetase ATP-binding domain-like"/>
    <property type="match status" value="1"/>
</dbReference>
<dbReference type="NCBIfam" id="TIGR04192">
    <property type="entry name" value="GRASP_w_spasm"/>
    <property type="match status" value="1"/>
</dbReference>
<dbReference type="GO" id="GO:0005524">
    <property type="term" value="F:ATP binding"/>
    <property type="evidence" value="ECO:0007669"/>
    <property type="project" value="UniProtKB-UniRule"/>
</dbReference>
<dbReference type="Gene3D" id="3.30.470.20">
    <property type="entry name" value="ATP-grasp fold, B domain"/>
    <property type="match status" value="1"/>
</dbReference>
<dbReference type="OrthoDB" id="583309at2"/>
<evidence type="ECO:0000259" key="2">
    <source>
        <dbReference type="PROSITE" id="PS50975"/>
    </source>
</evidence>